<keyword evidence="3" id="KW-1185">Reference proteome</keyword>
<feature type="transmembrane region" description="Helical" evidence="1">
    <location>
        <begin position="6"/>
        <end position="28"/>
    </location>
</feature>
<dbReference type="EMBL" id="CAJRAF010000002">
    <property type="protein sequence ID" value="CAG5001609.1"/>
    <property type="molecule type" value="Genomic_DNA"/>
</dbReference>
<gene>
    <name evidence="2" type="ORF">DYBT9275_02702</name>
</gene>
<protein>
    <recommendedName>
        <fullName evidence="4">Molybdenum ABC transporter permease</fullName>
    </recommendedName>
</protein>
<proteinExistence type="predicted"/>
<accession>A0A916JBU1</accession>
<dbReference type="AlphaFoldDB" id="A0A916JBU1"/>
<evidence type="ECO:0000313" key="2">
    <source>
        <dbReference type="EMBL" id="CAG5001609.1"/>
    </source>
</evidence>
<keyword evidence="1" id="KW-1133">Transmembrane helix</keyword>
<organism evidence="2 3">
    <name type="scientific">Dyadobacter helix</name>
    <dbReference type="NCBI Taxonomy" id="2822344"/>
    <lineage>
        <taxon>Bacteria</taxon>
        <taxon>Pseudomonadati</taxon>
        <taxon>Bacteroidota</taxon>
        <taxon>Cytophagia</taxon>
        <taxon>Cytophagales</taxon>
        <taxon>Spirosomataceae</taxon>
        <taxon>Dyadobacter</taxon>
    </lineage>
</organism>
<feature type="transmembrane region" description="Helical" evidence="1">
    <location>
        <begin position="59"/>
        <end position="80"/>
    </location>
</feature>
<evidence type="ECO:0000256" key="1">
    <source>
        <dbReference type="SAM" id="Phobius"/>
    </source>
</evidence>
<reference evidence="2" key="1">
    <citation type="submission" date="2021-04" db="EMBL/GenBank/DDBJ databases">
        <authorList>
            <person name="Rodrigo-Torres L."/>
            <person name="Arahal R. D."/>
            <person name="Lucena T."/>
        </authorList>
    </citation>
    <scope>NUCLEOTIDE SEQUENCE</scope>
    <source>
        <strain evidence="2">CECT 9275</strain>
    </source>
</reference>
<dbReference type="Proteomes" id="UP000680038">
    <property type="component" value="Unassembled WGS sequence"/>
</dbReference>
<keyword evidence="1" id="KW-0812">Transmembrane</keyword>
<evidence type="ECO:0000313" key="3">
    <source>
        <dbReference type="Proteomes" id="UP000680038"/>
    </source>
</evidence>
<keyword evidence="1" id="KW-0472">Membrane</keyword>
<evidence type="ECO:0008006" key="4">
    <source>
        <dbReference type="Google" id="ProtNLM"/>
    </source>
</evidence>
<name>A0A916JBU1_9BACT</name>
<comment type="caution">
    <text evidence="2">The sequence shown here is derived from an EMBL/GenBank/DDBJ whole genome shotgun (WGS) entry which is preliminary data.</text>
</comment>
<sequence>MIIAFSMTSVMVYGLLLFSAGLGIRLLIGRRRFNRRGLGGAQFYDNYWSAIFISTLEGLFMLFSAGCIVAGLLLCLVEILNTR</sequence>